<feature type="signal peptide" evidence="2">
    <location>
        <begin position="1"/>
        <end position="26"/>
    </location>
</feature>
<dbReference type="AlphaFoldDB" id="A0A7W7RBR9"/>
<evidence type="ECO:0008006" key="5">
    <source>
        <dbReference type="Google" id="ProtNLM"/>
    </source>
</evidence>
<dbReference type="PROSITE" id="PS51257">
    <property type="entry name" value="PROKAR_LIPOPROTEIN"/>
    <property type="match status" value="1"/>
</dbReference>
<comment type="caution">
    <text evidence="3">The sequence shown here is derived from an EMBL/GenBank/DDBJ whole genome shotgun (WGS) entry which is preliminary data.</text>
</comment>
<keyword evidence="4" id="KW-1185">Reference proteome</keyword>
<name>A0A7W7RBR9_KITKI</name>
<feature type="chain" id="PRO_5038627302" description="Lipoprotein" evidence="2">
    <location>
        <begin position="27"/>
        <end position="207"/>
    </location>
</feature>
<evidence type="ECO:0000256" key="1">
    <source>
        <dbReference type="SAM" id="MobiDB-lite"/>
    </source>
</evidence>
<dbReference type="RefSeq" id="WP_184947011.1">
    <property type="nucleotide sequence ID" value="NZ_JACHJV010000004.1"/>
</dbReference>
<evidence type="ECO:0000313" key="3">
    <source>
        <dbReference type="EMBL" id="MBB4929057.1"/>
    </source>
</evidence>
<gene>
    <name evidence="3" type="ORF">FHR34_008156</name>
</gene>
<feature type="region of interest" description="Disordered" evidence="1">
    <location>
        <begin position="23"/>
        <end position="77"/>
    </location>
</feature>
<protein>
    <recommendedName>
        <fullName evidence="5">Lipoprotein</fullName>
    </recommendedName>
</protein>
<dbReference type="EMBL" id="JACHJV010000004">
    <property type="protein sequence ID" value="MBB4929057.1"/>
    <property type="molecule type" value="Genomic_DNA"/>
</dbReference>
<reference evidence="3 4" key="1">
    <citation type="submission" date="2020-08" db="EMBL/GenBank/DDBJ databases">
        <title>Sequencing the genomes of 1000 actinobacteria strains.</title>
        <authorList>
            <person name="Klenk H.-P."/>
        </authorList>
    </citation>
    <scope>NUCLEOTIDE SEQUENCE [LARGE SCALE GENOMIC DNA]</scope>
    <source>
        <strain evidence="3 4">DSM 41654</strain>
    </source>
</reference>
<evidence type="ECO:0000256" key="2">
    <source>
        <dbReference type="SAM" id="SignalP"/>
    </source>
</evidence>
<proteinExistence type="predicted"/>
<evidence type="ECO:0000313" key="4">
    <source>
        <dbReference type="Proteomes" id="UP000540506"/>
    </source>
</evidence>
<organism evidence="3 4">
    <name type="scientific">Kitasatospora kifunensis</name>
    <name type="common">Streptomyces kifunensis</name>
    <dbReference type="NCBI Taxonomy" id="58351"/>
    <lineage>
        <taxon>Bacteria</taxon>
        <taxon>Bacillati</taxon>
        <taxon>Actinomycetota</taxon>
        <taxon>Actinomycetes</taxon>
        <taxon>Kitasatosporales</taxon>
        <taxon>Streptomycetaceae</taxon>
        <taxon>Kitasatospora</taxon>
    </lineage>
</organism>
<sequence>MVKRIRAAAATAVLAALLAGCSSSTAPPAPRPEPSGSTSANGATPHYPQAAPSQLAGKVGTPPVQLPDAAQVNSQDPAAVSRAAVTVIWTMDTDIDVSQHNAEVRATPFYSARHAAEVANAAPQAAPGADWAQWSQHRAYTTVALRPANEDGRPSDTPTEATYRWSLTLNPIGRDGWHGTPQTMAVLTVLTRDDPSQPWRLDSLTLQ</sequence>
<accession>A0A7W7RBR9</accession>
<keyword evidence="2" id="KW-0732">Signal</keyword>
<dbReference type="Proteomes" id="UP000540506">
    <property type="component" value="Unassembled WGS sequence"/>
</dbReference>